<dbReference type="InterPro" id="IPR034756">
    <property type="entry name" value="T2SSM_b"/>
</dbReference>
<evidence type="ECO:0000313" key="2">
    <source>
        <dbReference type="EMBL" id="SDS56192.1"/>
    </source>
</evidence>
<keyword evidence="1" id="KW-0472">Membrane</keyword>
<name>A0A1H1T7K3_9PSED</name>
<evidence type="ECO:0000256" key="1">
    <source>
        <dbReference type="SAM" id="Phobius"/>
    </source>
</evidence>
<dbReference type="Pfam" id="PF10741">
    <property type="entry name" value="T2SSM_b"/>
    <property type="match status" value="1"/>
</dbReference>
<dbReference type="GeneID" id="300206969"/>
<keyword evidence="3" id="KW-1185">Reference proteome</keyword>
<protein>
    <submittedName>
        <fullName evidence="2">Type II secretion system (T2SS), protein M subtype b</fullName>
    </submittedName>
</protein>
<gene>
    <name evidence="2" type="ORF">SAMN05216598_1973</name>
</gene>
<dbReference type="InterPro" id="IPR014717">
    <property type="entry name" value="Transl_elong_EF1B/ribsomal_bS6"/>
</dbReference>
<dbReference type="Gene3D" id="3.30.70.60">
    <property type="match status" value="1"/>
</dbReference>
<evidence type="ECO:0000313" key="3">
    <source>
        <dbReference type="Proteomes" id="UP000199524"/>
    </source>
</evidence>
<sequence>MQPTPRPWHDASQLQARLRWYLAQLQRLLGVGGSLALLLIVAALVIRQGVIVPGLDDSALRLHEARAGIAEQPLDLHADEPQAVRRLPDTGSFEARLQSLLTALQQNGFAVLQTDFQYSSVADDQTQRLELDIPLSGTYPTLRKALDDVARQPAVRIENLSLQRKDIASAQLDIRLRLSLLAVLK</sequence>
<proteinExistence type="predicted"/>
<keyword evidence="1" id="KW-0812">Transmembrane</keyword>
<dbReference type="EMBL" id="LT629777">
    <property type="protein sequence ID" value="SDS56192.1"/>
    <property type="molecule type" value="Genomic_DNA"/>
</dbReference>
<accession>A0A1H1T7K3</accession>
<dbReference type="Proteomes" id="UP000199524">
    <property type="component" value="Chromosome I"/>
</dbReference>
<feature type="transmembrane region" description="Helical" evidence="1">
    <location>
        <begin position="28"/>
        <end position="46"/>
    </location>
</feature>
<organism evidence="2 3">
    <name type="scientific">Pseudomonas asplenii</name>
    <dbReference type="NCBI Taxonomy" id="53407"/>
    <lineage>
        <taxon>Bacteria</taxon>
        <taxon>Pseudomonadati</taxon>
        <taxon>Pseudomonadota</taxon>
        <taxon>Gammaproteobacteria</taxon>
        <taxon>Pseudomonadales</taxon>
        <taxon>Pseudomonadaceae</taxon>
        <taxon>Pseudomonas</taxon>
    </lineage>
</organism>
<keyword evidence="1" id="KW-1133">Transmembrane helix</keyword>
<dbReference type="AlphaFoldDB" id="A0A1H1T7K3"/>
<dbReference type="RefSeq" id="WP_090204409.1">
    <property type="nucleotide sequence ID" value="NZ_LT629777.1"/>
</dbReference>
<reference evidence="3" key="1">
    <citation type="submission" date="2016-10" db="EMBL/GenBank/DDBJ databases">
        <authorList>
            <person name="Varghese N."/>
            <person name="Submissions S."/>
        </authorList>
    </citation>
    <scope>NUCLEOTIDE SEQUENCE [LARGE SCALE GENOMIC DNA]</scope>
    <source>
        <strain evidence="3">ATCC 23835</strain>
    </source>
</reference>